<keyword evidence="2" id="KW-1003">Cell membrane</keyword>
<dbReference type="Gene3D" id="2.60.40.790">
    <property type="match status" value="2"/>
</dbReference>
<feature type="compositionally biased region" description="Low complexity" evidence="10">
    <location>
        <begin position="281"/>
        <end position="294"/>
    </location>
</feature>
<feature type="compositionally biased region" description="Polar residues" evidence="10">
    <location>
        <begin position="327"/>
        <end position="338"/>
    </location>
</feature>
<dbReference type="GO" id="GO:0006952">
    <property type="term" value="P:defense response"/>
    <property type="evidence" value="ECO:0007669"/>
    <property type="project" value="UniProtKB-KW"/>
</dbReference>
<feature type="domain" description="SHSP" evidence="11">
    <location>
        <begin position="171"/>
        <end position="277"/>
    </location>
</feature>
<keyword evidence="4" id="KW-0677">Repeat</keyword>
<gene>
    <name evidence="12" type="ORF">SLEP1_g5341</name>
</gene>
<keyword evidence="6" id="KW-1133">Transmembrane helix</keyword>
<keyword evidence="13" id="KW-1185">Reference proteome</keyword>
<evidence type="ECO:0000313" key="13">
    <source>
        <dbReference type="Proteomes" id="UP001054252"/>
    </source>
</evidence>
<sequence length="338" mass="37630">MAVSKSEEKKSAEKSGDSGDAAKLCLNQHGNLLVNTVASAIVILGLEQEAHLLYVHIPDFSKEQVRVIYYDATRTVRVQGERPLETNKRSRFNRTFNVPLNCSVEKIRAKFQEGILTIIIPKQIIKPPQPAAGRKQEGAKITPEEKEPSSVTAPETTKMAGRKSSAAPSTSYYEDFLPKAEMKEEQEAHLLYVHLPDFSKEQLRVFYYDATRTVRVQGERPLETNKWSRFNQTFDVPLNCSVEKMHGKFREGILTIIIPKQIIKPPQPAVGRKLEGTKITPKAAAPPSKPAAFAQLLQGETTGKDQETSPAFQTPQKPKIEPKGQEQGDTSTTAEADH</sequence>
<evidence type="ECO:0000256" key="6">
    <source>
        <dbReference type="ARBA" id="ARBA00022989"/>
    </source>
</evidence>
<dbReference type="PANTHER" id="PTHR43670:SF121">
    <property type="entry name" value="PROTEIN RESTRICTED TEV MOVEMENT 2"/>
    <property type="match status" value="1"/>
</dbReference>
<dbReference type="PROSITE" id="PS01031">
    <property type="entry name" value="SHSP"/>
    <property type="match status" value="2"/>
</dbReference>
<dbReference type="AlphaFoldDB" id="A0AAV5HZQ9"/>
<feature type="domain" description="SHSP" evidence="11">
    <location>
        <begin position="32"/>
        <end position="144"/>
    </location>
</feature>
<name>A0AAV5HZQ9_9ROSI</name>
<evidence type="ECO:0000256" key="8">
    <source>
        <dbReference type="PROSITE-ProRule" id="PRU00285"/>
    </source>
</evidence>
<evidence type="ECO:0000256" key="9">
    <source>
        <dbReference type="RuleBase" id="RU003616"/>
    </source>
</evidence>
<keyword evidence="7" id="KW-0472">Membrane</keyword>
<evidence type="ECO:0000313" key="12">
    <source>
        <dbReference type="EMBL" id="GKU91474.1"/>
    </source>
</evidence>
<dbReference type="GO" id="GO:0005886">
    <property type="term" value="C:plasma membrane"/>
    <property type="evidence" value="ECO:0007669"/>
    <property type="project" value="UniProtKB-SubCell"/>
</dbReference>
<dbReference type="PANTHER" id="PTHR43670">
    <property type="entry name" value="HEAT SHOCK PROTEIN 26"/>
    <property type="match status" value="1"/>
</dbReference>
<evidence type="ECO:0000256" key="4">
    <source>
        <dbReference type="ARBA" id="ARBA00022737"/>
    </source>
</evidence>
<dbReference type="InterPro" id="IPR008978">
    <property type="entry name" value="HSP20-like_chaperone"/>
</dbReference>
<accession>A0AAV5HZQ9</accession>
<evidence type="ECO:0000256" key="3">
    <source>
        <dbReference type="ARBA" id="ARBA00022692"/>
    </source>
</evidence>
<organism evidence="12 13">
    <name type="scientific">Rubroshorea leprosula</name>
    <dbReference type="NCBI Taxonomy" id="152421"/>
    <lineage>
        <taxon>Eukaryota</taxon>
        <taxon>Viridiplantae</taxon>
        <taxon>Streptophyta</taxon>
        <taxon>Embryophyta</taxon>
        <taxon>Tracheophyta</taxon>
        <taxon>Spermatophyta</taxon>
        <taxon>Magnoliopsida</taxon>
        <taxon>eudicotyledons</taxon>
        <taxon>Gunneridae</taxon>
        <taxon>Pentapetalae</taxon>
        <taxon>rosids</taxon>
        <taxon>malvids</taxon>
        <taxon>Malvales</taxon>
        <taxon>Dipterocarpaceae</taxon>
        <taxon>Rubroshorea</taxon>
    </lineage>
</organism>
<evidence type="ECO:0000256" key="1">
    <source>
        <dbReference type="ARBA" id="ARBA00004162"/>
    </source>
</evidence>
<comment type="subcellular location">
    <subcellularLocation>
        <location evidence="1">Cell membrane</location>
        <topology evidence="1">Single-pass membrane protein</topology>
    </subcellularLocation>
</comment>
<keyword evidence="5" id="KW-0611">Plant defense</keyword>
<comment type="similarity">
    <text evidence="8 9">Belongs to the small heat shock protein (HSP20) family.</text>
</comment>
<evidence type="ECO:0000256" key="10">
    <source>
        <dbReference type="SAM" id="MobiDB-lite"/>
    </source>
</evidence>
<feature type="compositionally biased region" description="Basic and acidic residues" evidence="10">
    <location>
        <begin position="134"/>
        <end position="148"/>
    </location>
</feature>
<feature type="region of interest" description="Disordered" evidence="10">
    <location>
        <begin position="280"/>
        <end position="338"/>
    </location>
</feature>
<evidence type="ECO:0000259" key="11">
    <source>
        <dbReference type="PROSITE" id="PS01031"/>
    </source>
</evidence>
<evidence type="ECO:0000256" key="2">
    <source>
        <dbReference type="ARBA" id="ARBA00022475"/>
    </source>
</evidence>
<evidence type="ECO:0000256" key="5">
    <source>
        <dbReference type="ARBA" id="ARBA00022821"/>
    </source>
</evidence>
<reference evidence="12 13" key="1">
    <citation type="journal article" date="2021" name="Commun. Biol.">
        <title>The genome of Shorea leprosula (Dipterocarpaceae) highlights the ecological relevance of drought in aseasonal tropical rainforests.</title>
        <authorList>
            <person name="Ng K.K.S."/>
            <person name="Kobayashi M.J."/>
            <person name="Fawcett J.A."/>
            <person name="Hatakeyama M."/>
            <person name="Paape T."/>
            <person name="Ng C.H."/>
            <person name="Ang C.C."/>
            <person name="Tnah L.H."/>
            <person name="Lee C.T."/>
            <person name="Nishiyama T."/>
            <person name="Sese J."/>
            <person name="O'Brien M.J."/>
            <person name="Copetti D."/>
            <person name="Mohd Noor M.I."/>
            <person name="Ong R.C."/>
            <person name="Putra M."/>
            <person name="Sireger I.Z."/>
            <person name="Indrioko S."/>
            <person name="Kosugi Y."/>
            <person name="Izuno A."/>
            <person name="Isagi Y."/>
            <person name="Lee S.L."/>
            <person name="Shimizu K.K."/>
        </authorList>
    </citation>
    <scope>NUCLEOTIDE SEQUENCE [LARGE SCALE GENOMIC DNA]</scope>
    <source>
        <strain evidence="12">214</strain>
    </source>
</reference>
<evidence type="ECO:0000256" key="7">
    <source>
        <dbReference type="ARBA" id="ARBA00023136"/>
    </source>
</evidence>
<proteinExistence type="inferred from homology"/>
<dbReference type="GO" id="GO:0034605">
    <property type="term" value="P:cellular response to heat"/>
    <property type="evidence" value="ECO:0007669"/>
    <property type="project" value="TreeGrafter"/>
</dbReference>
<dbReference type="EMBL" id="BPVZ01000005">
    <property type="protein sequence ID" value="GKU91474.1"/>
    <property type="molecule type" value="Genomic_DNA"/>
</dbReference>
<keyword evidence="3" id="KW-0812">Transmembrane</keyword>
<dbReference type="InterPro" id="IPR002068">
    <property type="entry name" value="A-crystallin/Hsp20_dom"/>
</dbReference>
<protein>
    <recommendedName>
        <fullName evidence="11">SHSP domain-containing protein</fullName>
    </recommendedName>
</protein>
<feature type="region of interest" description="Disordered" evidence="10">
    <location>
        <begin position="128"/>
        <end position="166"/>
    </location>
</feature>
<dbReference type="Pfam" id="PF00011">
    <property type="entry name" value="HSP20"/>
    <property type="match status" value="2"/>
</dbReference>
<dbReference type="SUPFAM" id="SSF49764">
    <property type="entry name" value="HSP20-like chaperones"/>
    <property type="match status" value="2"/>
</dbReference>
<comment type="caution">
    <text evidence="12">The sequence shown here is derived from an EMBL/GenBank/DDBJ whole genome shotgun (WGS) entry which is preliminary data.</text>
</comment>
<dbReference type="Proteomes" id="UP001054252">
    <property type="component" value="Unassembled WGS sequence"/>
</dbReference>
<dbReference type="CDD" id="cd06464">
    <property type="entry name" value="ACD_sHsps-like"/>
    <property type="match status" value="2"/>
</dbReference>